<evidence type="ECO:0008006" key="4">
    <source>
        <dbReference type="Google" id="ProtNLM"/>
    </source>
</evidence>
<evidence type="ECO:0000313" key="3">
    <source>
        <dbReference type="Proteomes" id="UP000593577"/>
    </source>
</evidence>
<protein>
    <recommendedName>
        <fullName evidence="4">DNA ligase 1-like</fullName>
    </recommendedName>
</protein>
<feature type="compositionally biased region" description="Basic and acidic residues" evidence="1">
    <location>
        <begin position="387"/>
        <end position="398"/>
    </location>
</feature>
<gene>
    <name evidence="2" type="ORF">Goari_017965</name>
</gene>
<name>A0A7J8WNP8_GOSAI</name>
<feature type="region of interest" description="Disordered" evidence="1">
    <location>
        <begin position="316"/>
        <end position="359"/>
    </location>
</feature>
<comment type="caution">
    <text evidence="2">The sequence shown here is derived from an EMBL/GenBank/DDBJ whole genome shotgun (WGS) entry which is preliminary data.</text>
</comment>
<organism evidence="2 3">
    <name type="scientific">Gossypium aridum</name>
    <name type="common">American cotton</name>
    <name type="synonym">Erioxylum aridum</name>
    <dbReference type="NCBI Taxonomy" id="34290"/>
    <lineage>
        <taxon>Eukaryota</taxon>
        <taxon>Viridiplantae</taxon>
        <taxon>Streptophyta</taxon>
        <taxon>Embryophyta</taxon>
        <taxon>Tracheophyta</taxon>
        <taxon>Spermatophyta</taxon>
        <taxon>Magnoliopsida</taxon>
        <taxon>eudicotyledons</taxon>
        <taxon>Gunneridae</taxon>
        <taxon>Pentapetalae</taxon>
        <taxon>rosids</taxon>
        <taxon>malvids</taxon>
        <taxon>Malvales</taxon>
        <taxon>Malvaceae</taxon>
        <taxon>Malvoideae</taxon>
        <taxon>Gossypium</taxon>
    </lineage>
</organism>
<proteinExistence type="predicted"/>
<dbReference type="AlphaFoldDB" id="A0A7J8WNP8"/>
<feature type="compositionally biased region" description="Acidic residues" evidence="1">
    <location>
        <begin position="413"/>
        <end position="424"/>
    </location>
</feature>
<feature type="compositionally biased region" description="Basic and acidic residues" evidence="1">
    <location>
        <begin position="115"/>
        <end position="142"/>
    </location>
</feature>
<accession>A0A7J8WNP8</accession>
<keyword evidence="3" id="KW-1185">Reference proteome</keyword>
<feature type="compositionally biased region" description="Low complexity" evidence="1">
    <location>
        <begin position="670"/>
        <end position="680"/>
    </location>
</feature>
<feature type="region of interest" description="Disordered" evidence="1">
    <location>
        <begin position="1"/>
        <end position="22"/>
    </location>
</feature>
<dbReference type="EMBL" id="JABFAA010000002">
    <property type="protein sequence ID" value="MBA0676490.1"/>
    <property type="molecule type" value="Genomic_DNA"/>
</dbReference>
<feature type="region of interest" description="Disordered" evidence="1">
    <location>
        <begin position="225"/>
        <end position="271"/>
    </location>
</feature>
<feature type="region of interest" description="Disordered" evidence="1">
    <location>
        <begin position="41"/>
        <end position="70"/>
    </location>
</feature>
<dbReference type="PANTHER" id="PTHR36005">
    <property type="entry name" value="DNA LIGASE-LIKE PROTEIN"/>
    <property type="match status" value="1"/>
</dbReference>
<feature type="compositionally biased region" description="Basic and acidic residues" evidence="1">
    <location>
        <begin position="246"/>
        <end position="256"/>
    </location>
</feature>
<dbReference type="Proteomes" id="UP000593577">
    <property type="component" value="Unassembled WGS sequence"/>
</dbReference>
<feature type="region of interest" description="Disordered" evidence="1">
    <location>
        <begin position="483"/>
        <end position="522"/>
    </location>
</feature>
<feature type="region of interest" description="Disordered" evidence="1">
    <location>
        <begin position="375"/>
        <end position="462"/>
    </location>
</feature>
<evidence type="ECO:0000313" key="2">
    <source>
        <dbReference type="EMBL" id="MBA0676490.1"/>
    </source>
</evidence>
<feature type="compositionally biased region" description="Acidic residues" evidence="1">
    <location>
        <begin position="104"/>
        <end position="113"/>
    </location>
</feature>
<feature type="compositionally biased region" description="Acidic residues" evidence="1">
    <location>
        <begin position="496"/>
        <end position="519"/>
    </location>
</feature>
<dbReference type="PANTHER" id="PTHR36005:SF1">
    <property type="entry name" value="DNA LIGASE-LIKE PROTEIN"/>
    <property type="match status" value="1"/>
</dbReference>
<feature type="compositionally biased region" description="Polar residues" evidence="1">
    <location>
        <begin position="328"/>
        <end position="340"/>
    </location>
</feature>
<sequence>MDSDEDLELVSPSDHTSSPIQDRKFKRLKKLKTVSENPSHFEALDLDSPDAQVVEEPKLGSGIGSDSGFHGFDEGNELSFGFDELGVDGNGSGSVAKRVLDFDSMTEEVDGTGEDQNKEMEIRDLEQEPDEKRPSSDEMRSKETKKKKRAKGVGDGDMPVLPERRTAKERREHLVQLRAESQRLLRETRDAAFKPAPIVQKPISSVLEKIRRRKLEVSKKTYFAIDDHDGNSSKDMEETGSENVGEDERGNDRAVMEVESEETIVKHGISDTSCSDEIKNAENVSSHENLSPQIVANKFREGSIFHLHVITNLAASEEPKPAFRAPVNDTQDLFSDSQTSDSKDELADETPNSPLEEVLAPSVLAMNLKLDSAPLDDIFSDEEDNDKENIDPHPHESVDLSPTNADPVKAFVDEEAEEEDDSDNDLLRFQDDDNEEDEDSEDLEELRDMIATGFEEKQSDIDRRMELHQKLLDQQDAAKTAQLLQKWGPKQRETDLLDDEGFEEDDEEDGDDEEDFFENEDSRPVNLRLHIKKIKEMIPQMFTDKDDMYISSDDEEVEKKLVEKSLYEKAIGTELSDMEQNQQAELLPPTKDARSTELFGYIKKVNNMPETRRKAKTSSFSNMLFMGKKGNEPSKSSFIGRGSNCSIPSSTKHGPGVLRSFVFEREDNNSSTTSIAESSSDVIQKENRPKKNAPSAKFSNSQIKSSSQPRKDEMETSSGAQLLEILRRSSSAQTSECTGKRCIVGQTESIFAAFKLEKKSIGTKRPNVSVKTL</sequence>
<feature type="compositionally biased region" description="Polar residues" evidence="1">
    <location>
        <begin position="633"/>
        <end position="651"/>
    </location>
</feature>
<evidence type="ECO:0000256" key="1">
    <source>
        <dbReference type="SAM" id="MobiDB-lite"/>
    </source>
</evidence>
<feature type="region of interest" description="Disordered" evidence="1">
    <location>
        <begin position="668"/>
        <end position="717"/>
    </location>
</feature>
<feature type="compositionally biased region" description="Basic and acidic residues" evidence="1">
    <location>
        <begin position="162"/>
        <end position="172"/>
    </location>
</feature>
<reference evidence="2 3" key="1">
    <citation type="journal article" date="2019" name="Genome Biol. Evol.">
        <title>Insights into the evolution of the New World diploid cottons (Gossypium, subgenus Houzingenia) based on genome sequencing.</title>
        <authorList>
            <person name="Grover C.E."/>
            <person name="Arick M.A. 2nd"/>
            <person name="Thrash A."/>
            <person name="Conover J.L."/>
            <person name="Sanders W.S."/>
            <person name="Peterson D.G."/>
            <person name="Frelichowski J.E."/>
            <person name="Scheffler J.A."/>
            <person name="Scheffler B.E."/>
            <person name="Wendel J.F."/>
        </authorList>
    </citation>
    <scope>NUCLEOTIDE SEQUENCE [LARGE SCALE GENOMIC DNA]</scope>
    <source>
        <strain evidence="2">185</strain>
        <tissue evidence="2">Leaf</tissue>
    </source>
</reference>
<feature type="region of interest" description="Disordered" evidence="1">
    <location>
        <begin position="610"/>
        <end position="651"/>
    </location>
</feature>
<feature type="compositionally biased region" description="Polar residues" evidence="1">
    <location>
        <begin position="697"/>
        <end position="708"/>
    </location>
</feature>
<feature type="region of interest" description="Disordered" evidence="1">
    <location>
        <begin position="100"/>
        <end position="172"/>
    </location>
</feature>
<feature type="compositionally biased region" description="Basic and acidic residues" evidence="1">
    <location>
        <begin position="225"/>
        <end position="237"/>
    </location>
</feature>
<feature type="compositionally biased region" description="Acidic residues" evidence="1">
    <location>
        <begin position="432"/>
        <end position="445"/>
    </location>
</feature>